<sequence length="485" mass="49251">MSVVDPKNPFKGGNWYNSGAGIKPTEVKEPENGFDGRPSMFSTSERVGIENWPGWVWKGIRKHVDQLNPSDLGAKASVWDQVGGGLDAAFNELQASMKAALESGWFGVGADGVTTATNNYVKSNVHLQQSINAMRQNVQGLSESLKNAQLNVPTHSQVRNTVNEKVGEIVSNWDGFWGSEVDWDNDGNLVLATDERYRDVFEHWVEQMNIAAREAMITNYDPGIRTSDGSLPDFLGTKNNGKEPPGRPAPGPGVPGSKNTGGGGGNRGGGGGGGKVPSGALGKPNIDKPNVKPSGLNQNGTGGADGLKNAMQGLSGIGQGAAGQLGNLANLGKNLAGKQTPSPHLLNSKKNLAKTGTGGKGGGKGGGGGGKGGGAGGAKPLGGPALREGLNNALKTASLGDRSLGSMSRATTSSPMMGGPMGGAGARGGGGGEDKVHKANKFLQTTANGEALLGVPLASVSSVLKAVPGDVKLAEVGAEASAPKT</sequence>
<dbReference type="Gene3D" id="1.20.1260.20">
    <property type="entry name" value="PPE superfamily"/>
    <property type="match status" value="1"/>
</dbReference>
<feature type="region of interest" description="Disordered" evidence="1">
    <location>
        <begin position="14"/>
        <end position="40"/>
    </location>
</feature>
<comment type="caution">
    <text evidence="2">The sequence shown here is derived from an EMBL/GenBank/DDBJ whole genome shotgun (WGS) entry which is preliminary data.</text>
</comment>
<dbReference type="OrthoDB" id="4533212at2"/>
<accession>G7H040</accession>
<evidence type="ECO:0008006" key="4">
    <source>
        <dbReference type="Google" id="ProtNLM"/>
    </source>
</evidence>
<reference evidence="2 3" key="1">
    <citation type="submission" date="2011-11" db="EMBL/GenBank/DDBJ databases">
        <title>Whole genome shotgun sequence of Gordonia araii NBRC 100433.</title>
        <authorList>
            <person name="Yoshida Y."/>
            <person name="Hosoyama A."/>
            <person name="Tsuchikane K."/>
            <person name="Katsumata H."/>
            <person name="Yamazaki S."/>
            <person name="Fujita N."/>
        </authorList>
    </citation>
    <scope>NUCLEOTIDE SEQUENCE [LARGE SCALE GENOMIC DNA]</scope>
    <source>
        <strain evidence="2 3">NBRC 100433</strain>
    </source>
</reference>
<keyword evidence="3" id="KW-1185">Reference proteome</keyword>
<feature type="compositionally biased region" description="Polar residues" evidence="1">
    <location>
        <begin position="405"/>
        <end position="414"/>
    </location>
</feature>
<protein>
    <recommendedName>
        <fullName evidence="4">PPE family domain-containing protein</fullName>
    </recommendedName>
</protein>
<evidence type="ECO:0000256" key="1">
    <source>
        <dbReference type="SAM" id="MobiDB-lite"/>
    </source>
</evidence>
<evidence type="ECO:0000313" key="3">
    <source>
        <dbReference type="Proteomes" id="UP000035088"/>
    </source>
</evidence>
<feature type="region of interest" description="Disordered" evidence="1">
    <location>
        <begin position="223"/>
        <end position="307"/>
    </location>
</feature>
<name>G7H040_9ACTN</name>
<gene>
    <name evidence="2" type="ORF">GOARA_033_00160</name>
</gene>
<evidence type="ECO:0000313" key="2">
    <source>
        <dbReference type="EMBL" id="GAB09215.1"/>
    </source>
</evidence>
<dbReference type="Proteomes" id="UP000035088">
    <property type="component" value="Unassembled WGS sequence"/>
</dbReference>
<feature type="compositionally biased region" description="Gly residues" evidence="1">
    <location>
        <begin position="356"/>
        <end position="380"/>
    </location>
</feature>
<dbReference type="InterPro" id="IPR038332">
    <property type="entry name" value="PPE_sf"/>
</dbReference>
<dbReference type="STRING" id="1073574.GOARA_033_00160"/>
<dbReference type="AlphaFoldDB" id="G7H040"/>
<dbReference type="RefSeq" id="WP_007321292.1">
    <property type="nucleotide sequence ID" value="NZ_BAEE01000033.1"/>
</dbReference>
<proteinExistence type="predicted"/>
<feature type="compositionally biased region" description="Gly residues" evidence="1">
    <location>
        <begin position="419"/>
        <end position="431"/>
    </location>
</feature>
<dbReference type="EMBL" id="BAEE01000033">
    <property type="protein sequence ID" value="GAB09215.1"/>
    <property type="molecule type" value="Genomic_DNA"/>
</dbReference>
<feature type="region of interest" description="Disordered" evidence="1">
    <location>
        <begin position="334"/>
        <end position="436"/>
    </location>
</feature>
<feature type="compositionally biased region" description="Gly residues" evidence="1">
    <location>
        <begin position="259"/>
        <end position="276"/>
    </location>
</feature>
<organism evidence="2 3">
    <name type="scientific">Gordonia araii NBRC 100433</name>
    <dbReference type="NCBI Taxonomy" id="1073574"/>
    <lineage>
        <taxon>Bacteria</taxon>
        <taxon>Bacillati</taxon>
        <taxon>Actinomycetota</taxon>
        <taxon>Actinomycetes</taxon>
        <taxon>Mycobacteriales</taxon>
        <taxon>Gordoniaceae</taxon>
        <taxon>Gordonia</taxon>
    </lineage>
</organism>